<reference evidence="1" key="1">
    <citation type="submission" date="2022-06" db="EMBL/GenBank/DDBJ databases">
        <title>Phylogenomic reconstructions and comparative analyses of Kickxellomycotina fungi.</title>
        <authorList>
            <person name="Reynolds N.K."/>
            <person name="Stajich J.E."/>
            <person name="Barry K."/>
            <person name="Grigoriev I.V."/>
            <person name="Crous P."/>
            <person name="Smith M.E."/>
        </authorList>
    </citation>
    <scope>NUCLEOTIDE SEQUENCE</scope>
    <source>
        <strain evidence="1">RSA 2271</strain>
    </source>
</reference>
<proteinExistence type="predicted"/>
<gene>
    <name evidence="1" type="primary">trl1</name>
    <name evidence="1" type="ORF">EV182_002531</name>
</gene>
<keyword evidence="1" id="KW-0436">Ligase</keyword>
<sequence>MMGPRNDPEVDRLVLSIQSLEGGSRRKRLARHITYNIQGNEITSWRFSEFQYKKDPCPFPTLARGLFTVRGSDGSNRILLRGYDKFFNIGEVKRTSWSAIEQDTCGPYELTVKENGCLILASALDPQTLVVTSKHAIDVPHSEVGKQWLRRHLEAHKRSEAELASFLFENNVTAVFELCDDSFEEHILEYTPEERGLYLHGINRNSVQLDTWPSGRVTEIAEQFGFRKTGYYTFMDLTEARAFADAVRSEHSLQGRAIEGFVIRCRDVSNNAPFMFKIKYDEPYLLYREWREVTRQILGKRPYKCRYELTKGYANWVKAVLHRNPQMFAEFNNNKGIIAARKRFLEYHREAGGDIEQIYESLPREEKVLIVPIATIACGKTTLALVLSELFGFGHVQNDNITAKKRGREAFHKAIIDELEAKQVVFADRNNHLGELRETLAVAIKNEFPSCRIIALYWDHSGASTDAVLKTAVARVRQRGEFHQSLTPKTNPNFDRIILKFLRDFEPLDQDSHSDGLIDDVIELHPLNDIHKNIQIAIDELYDLIGDKLPPRRPTREQIECSLENAKNYCPTVKKVVAASKRRREVPIYFGLHCTTHVPTWLAEFMGRPENAGLDKQLYQHLTSSNLIPESHHVTLVHELAAEANPYVQQLFEKYVHAWNDLEGKGGQCVARCRADYLAWDADIMALRVCSMDVVESDEVMGPIVTIRGREEGGNGAFDRNATWQLACGNNIPHVTIGQRQGVRAVQAGAMLQRVFGQNNPPEPLTNLPEQLHVVPVDFVFNAVLKKFIGSSKR</sequence>
<keyword evidence="2" id="KW-1185">Reference proteome</keyword>
<dbReference type="Proteomes" id="UP001145114">
    <property type="component" value="Unassembled WGS sequence"/>
</dbReference>
<evidence type="ECO:0000313" key="2">
    <source>
        <dbReference type="Proteomes" id="UP001145114"/>
    </source>
</evidence>
<evidence type="ECO:0000313" key="1">
    <source>
        <dbReference type="EMBL" id="KAJ1674804.1"/>
    </source>
</evidence>
<comment type="caution">
    <text evidence="1">The sequence shown here is derived from an EMBL/GenBank/DDBJ whole genome shotgun (WGS) entry which is preliminary data.</text>
</comment>
<dbReference type="EC" id="6.5.1.3" evidence="1"/>
<organism evidence="1 2">
    <name type="scientific">Spiromyces aspiralis</name>
    <dbReference type="NCBI Taxonomy" id="68401"/>
    <lineage>
        <taxon>Eukaryota</taxon>
        <taxon>Fungi</taxon>
        <taxon>Fungi incertae sedis</taxon>
        <taxon>Zoopagomycota</taxon>
        <taxon>Kickxellomycotina</taxon>
        <taxon>Kickxellomycetes</taxon>
        <taxon>Kickxellales</taxon>
        <taxon>Kickxellaceae</taxon>
        <taxon>Spiromyces</taxon>
    </lineage>
</organism>
<dbReference type="EMBL" id="JAMZIH010005676">
    <property type="protein sequence ID" value="KAJ1674804.1"/>
    <property type="molecule type" value="Genomic_DNA"/>
</dbReference>
<name>A0ACC1HE14_9FUNG</name>
<accession>A0ACC1HE14</accession>
<protein>
    <submittedName>
        <fullName evidence="1">Trna ligase</fullName>
        <ecNumber evidence="1">6.5.1.3</ecNumber>
    </submittedName>
</protein>